<feature type="non-terminal residue" evidence="2">
    <location>
        <position position="1"/>
    </location>
</feature>
<evidence type="ECO:0000313" key="3">
    <source>
        <dbReference type="Proteomes" id="UP000789595"/>
    </source>
</evidence>
<keyword evidence="3" id="KW-1185">Reference proteome</keyword>
<sequence>YNYAHRIDGDGVWGGTWAVLAWLRETVVSWEDLEQVPHRGGCGLVPGDRATCPHHARAAECAAMSRRRFASLALKSTSTSVGCVVGGAAAGTVASSAVKAPSKAAAAATFAVADAAAATLAAGFLRGLPLFGRWRFARWTRSSIDLRACVCLLLISSNAWRPRPASASTK</sequence>
<feature type="transmembrane region" description="Helical" evidence="1">
    <location>
        <begin position="72"/>
        <end position="98"/>
    </location>
</feature>
<evidence type="ECO:0000313" key="2">
    <source>
        <dbReference type="EMBL" id="CAH0377281.1"/>
    </source>
</evidence>
<name>A0A8J2SV89_9STRA</name>
<dbReference type="Proteomes" id="UP000789595">
    <property type="component" value="Unassembled WGS sequence"/>
</dbReference>
<dbReference type="EMBL" id="CAKKNE010000005">
    <property type="protein sequence ID" value="CAH0377281.1"/>
    <property type="molecule type" value="Genomic_DNA"/>
</dbReference>
<gene>
    <name evidence="2" type="ORF">PECAL_5P18380</name>
</gene>
<dbReference type="AlphaFoldDB" id="A0A8J2SV89"/>
<comment type="caution">
    <text evidence="2">The sequence shown here is derived from an EMBL/GenBank/DDBJ whole genome shotgun (WGS) entry which is preliminary data.</text>
</comment>
<proteinExistence type="predicted"/>
<keyword evidence="1" id="KW-0812">Transmembrane</keyword>
<accession>A0A8J2SV89</accession>
<evidence type="ECO:0000256" key="1">
    <source>
        <dbReference type="SAM" id="Phobius"/>
    </source>
</evidence>
<protein>
    <submittedName>
        <fullName evidence="2">Uncharacterized protein</fullName>
    </submittedName>
</protein>
<keyword evidence="1" id="KW-1133">Transmembrane helix</keyword>
<reference evidence="2" key="1">
    <citation type="submission" date="2021-11" db="EMBL/GenBank/DDBJ databases">
        <authorList>
            <consortium name="Genoscope - CEA"/>
            <person name="William W."/>
        </authorList>
    </citation>
    <scope>NUCLEOTIDE SEQUENCE</scope>
</reference>
<organism evidence="2 3">
    <name type="scientific">Pelagomonas calceolata</name>
    <dbReference type="NCBI Taxonomy" id="35677"/>
    <lineage>
        <taxon>Eukaryota</taxon>
        <taxon>Sar</taxon>
        <taxon>Stramenopiles</taxon>
        <taxon>Ochrophyta</taxon>
        <taxon>Pelagophyceae</taxon>
        <taxon>Pelagomonadales</taxon>
        <taxon>Pelagomonadaceae</taxon>
        <taxon>Pelagomonas</taxon>
    </lineage>
</organism>
<feature type="transmembrane region" description="Helical" evidence="1">
    <location>
        <begin position="104"/>
        <end position="125"/>
    </location>
</feature>
<keyword evidence="1" id="KW-0472">Membrane</keyword>